<dbReference type="EMBL" id="MHQC01000001">
    <property type="protein sequence ID" value="OGZ95990.1"/>
    <property type="molecule type" value="Genomic_DNA"/>
</dbReference>
<dbReference type="NCBIfam" id="TIGR02532">
    <property type="entry name" value="IV_pilin_GFxxxE"/>
    <property type="match status" value="1"/>
</dbReference>
<keyword evidence="1" id="KW-0812">Transmembrane</keyword>
<proteinExistence type="predicted"/>
<comment type="caution">
    <text evidence="2">The sequence shown here is derived from an EMBL/GenBank/DDBJ whole genome shotgun (WGS) entry which is preliminary data.</text>
</comment>
<evidence type="ECO:0000313" key="3">
    <source>
        <dbReference type="Proteomes" id="UP000177152"/>
    </source>
</evidence>
<dbReference type="InterPro" id="IPR045584">
    <property type="entry name" value="Pilin-like"/>
</dbReference>
<dbReference type="Proteomes" id="UP000177152">
    <property type="component" value="Unassembled WGS sequence"/>
</dbReference>
<gene>
    <name evidence="2" type="ORF">A2633_01540</name>
</gene>
<keyword evidence="1" id="KW-1133">Transmembrane helix</keyword>
<dbReference type="SUPFAM" id="SSF54523">
    <property type="entry name" value="Pili subunits"/>
    <property type="match status" value="1"/>
</dbReference>
<keyword evidence="1" id="KW-0472">Membrane</keyword>
<evidence type="ECO:0008006" key="4">
    <source>
        <dbReference type="Google" id="ProtNLM"/>
    </source>
</evidence>
<feature type="transmembrane region" description="Helical" evidence="1">
    <location>
        <begin position="12"/>
        <end position="32"/>
    </location>
</feature>
<dbReference type="Gene3D" id="3.30.700.10">
    <property type="entry name" value="Glycoprotein, Type 4 Pilin"/>
    <property type="match status" value="1"/>
</dbReference>
<accession>A0A1G2KC14</accession>
<reference evidence="2 3" key="1">
    <citation type="journal article" date="2016" name="Nat. Commun.">
        <title>Thousands of microbial genomes shed light on interconnected biogeochemical processes in an aquifer system.</title>
        <authorList>
            <person name="Anantharaman K."/>
            <person name="Brown C.T."/>
            <person name="Hug L.A."/>
            <person name="Sharon I."/>
            <person name="Castelle C.J."/>
            <person name="Probst A.J."/>
            <person name="Thomas B.C."/>
            <person name="Singh A."/>
            <person name="Wilkins M.J."/>
            <person name="Karaoz U."/>
            <person name="Brodie E.L."/>
            <person name="Williams K.H."/>
            <person name="Hubbard S.S."/>
            <person name="Banfield J.F."/>
        </authorList>
    </citation>
    <scope>NUCLEOTIDE SEQUENCE [LARGE SCALE GENOMIC DNA]</scope>
</reference>
<protein>
    <recommendedName>
        <fullName evidence="4">General secretion pathway GspH domain-containing protein</fullName>
    </recommendedName>
</protein>
<dbReference type="AlphaFoldDB" id="A0A1G2KC14"/>
<name>A0A1G2KC14_9BACT</name>
<organism evidence="2 3">
    <name type="scientific">Candidatus Sungbacteria bacterium RIFCSPHIGHO2_01_FULL_47_32</name>
    <dbReference type="NCBI Taxonomy" id="1802264"/>
    <lineage>
        <taxon>Bacteria</taxon>
        <taxon>Candidatus Sungiibacteriota</taxon>
    </lineage>
</organism>
<sequence>MARAGKKGFTLIEVVISLGIVVLLTSFAYRAFNSYRESNNLLRAVDIAAGNLSKARVQTLLSKGSVAYGVHFSSTTITLFQGSTYDAATTTNVVTDLPPLIEISSFALASTSRDIVFQRLTGDVSNTGTITFHIIRDPAKTHQITIGSSGLTEVK</sequence>
<dbReference type="PROSITE" id="PS00409">
    <property type="entry name" value="PROKAR_NTER_METHYL"/>
    <property type="match status" value="1"/>
</dbReference>
<evidence type="ECO:0000313" key="2">
    <source>
        <dbReference type="EMBL" id="OGZ95990.1"/>
    </source>
</evidence>
<dbReference type="InterPro" id="IPR012902">
    <property type="entry name" value="N_methyl_site"/>
</dbReference>
<evidence type="ECO:0000256" key="1">
    <source>
        <dbReference type="SAM" id="Phobius"/>
    </source>
</evidence>
<dbReference type="Pfam" id="PF07963">
    <property type="entry name" value="N_methyl"/>
    <property type="match status" value="1"/>
</dbReference>